<sequence length="318" mass="35553">MSVVVFLLLFVLVGGVEGGEGGGHWGYREGNGPESWQKVCQDGFRQTTAHVTFLRYKLLKNTTDLERSGTLNNSDVVSWNITPSHAAYKSPIDIRASDIDYALLHRMHFVHYDHSGAVNVTNNGHTVAVSGFDKWGPRQPFIQGGGLKHRYNLQQFHFHWAQHDHQGSEHKIGGLHYPAELHLVHVRQGISLQEAIRRPDGIAVVGVFLIIGHDGGPMASVSSVLESVIFTGNQSTVQGFRARPLLPARTEAFYRYEGSLTTPTCDEAVIWTVLAEPITITRSQFLLFTLFTIIIEMRPNVNNRKTMSSHKMIFLDTQ</sequence>
<dbReference type="PANTHER" id="PTHR18952:SF250">
    <property type="entry name" value="CARBONIC ANHYDRASE 5-RELATED"/>
    <property type="match status" value="1"/>
</dbReference>
<evidence type="ECO:0000313" key="6">
    <source>
        <dbReference type="EMBL" id="PIO71599.1"/>
    </source>
</evidence>
<comment type="catalytic activity">
    <reaction evidence="4">
        <text>hydrogencarbonate + H(+) = CO2 + H2O</text>
        <dbReference type="Rhea" id="RHEA:10748"/>
        <dbReference type="ChEBI" id="CHEBI:15377"/>
        <dbReference type="ChEBI" id="CHEBI:15378"/>
        <dbReference type="ChEBI" id="CHEBI:16526"/>
        <dbReference type="ChEBI" id="CHEBI:17544"/>
        <dbReference type="EC" id="4.2.1.1"/>
    </reaction>
</comment>
<dbReference type="PROSITE" id="PS51144">
    <property type="entry name" value="ALPHA_CA_2"/>
    <property type="match status" value="1"/>
</dbReference>
<evidence type="ECO:0000259" key="5">
    <source>
        <dbReference type="PROSITE" id="PS51144"/>
    </source>
</evidence>
<dbReference type="InterPro" id="IPR001148">
    <property type="entry name" value="CA_dom"/>
</dbReference>
<keyword evidence="4" id="KW-0732">Signal</keyword>
<reference evidence="6 7" key="1">
    <citation type="submission" date="2015-09" db="EMBL/GenBank/DDBJ databases">
        <title>Draft genome of the parasitic nematode Teladorsagia circumcincta isolate WARC Sus (inbred).</title>
        <authorList>
            <person name="Mitreva M."/>
        </authorList>
    </citation>
    <scope>NUCLEOTIDE SEQUENCE [LARGE SCALE GENOMIC DNA]</scope>
    <source>
        <strain evidence="6 7">S</strain>
    </source>
</reference>
<protein>
    <recommendedName>
        <fullName evidence="4">Carbonic anhydrase</fullName>
        <ecNumber evidence="4">4.2.1.1</ecNumber>
    </recommendedName>
</protein>
<dbReference type="InterPro" id="IPR018338">
    <property type="entry name" value="Carbonic_anhydrase_a-class_CS"/>
</dbReference>
<dbReference type="Pfam" id="PF00194">
    <property type="entry name" value="Carb_anhydrase"/>
    <property type="match status" value="1"/>
</dbReference>
<dbReference type="Proteomes" id="UP000230423">
    <property type="component" value="Unassembled WGS sequence"/>
</dbReference>
<comment type="similarity">
    <text evidence="1 4">Belongs to the alpha-carbonic anhydrase family.</text>
</comment>
<dbReference type="GO" id="GO:0005737">
    <property type="term" value="C:cytoplasm"/>
    <property type="evidence" value="ECO:0007669"/>
    <property type="project" value="TreeGrafter"/>
</dbReference>
<name>A0A2G9UMS2_TELCI</name>
<keyword evidence="7" id="KW-1185">Reference proteome</keyword>
<dbReference type="PROSITE" id="PS00162">
    <property type="entry name" value="ALPHA_CA_1"/>
    <property type="match status" value="1"/>
</dbReference>
<keyword evidence="4" id="KW-0456">Lyase</keyword>
<evidence type="ECO:0000256" key="3">
    <source>
        <dbReference type="ARBA" id="ARBA00022833"/>
    </source>
</evidence>
<dbReference type="CDD" id="cd00326">
    <property type="entry name" value="alpha_CA"/>
    <property type="match status" value="1"/>
</dbReference>
<keyword evidence="2 4" id="KW-0479">Metal-binding</keyword>
<gene>
    <name evidence="6" type="ORF">TELCIR_06493</name>
</gene>
<dbReference type="AlphaFoldDB" id="A0A2G9UMS2"/>
<organism evidence="6 7">
    <name type="scientific">Teladorsagia circumcincta</name>
    <name type="common">Brown stomach worm</name>
    <name type="synonym">Ostertagia circumcincta</name>
    <dbReference type="NCBI Taxonomy" id="45464"/>
    <lineage>
        <taxon>Eukaryota</taxon>
        <taxon>Metazoa</taxon>
        <taxon>Ecdysozoa</taxon>
        <taxon>Nematoda</taxon>
        <taxon>Chromadorea</taxon>
        <taxon>Rhabditida</taxon>
        <taxon>Rhabditina</taxon>
        <taxon>Rhabditomorpha</taxon>
        <taxon>Strongyloidea</taxon>
        <taxon>Trichostrongylidae</taxon>
        <taxon>Teladorsagia</taxon>
    </lineage>
</organism>
<dbReference type="SMART" id="SM01057">
    <property type="entry name" value="Carb_anhydrase"/>
    <property type="match status" value="1"/>
</dbReference>
<dbReference type="Gene3D" id="3.10.200.10">
    <property type="entry name" value="Alpha carbonic anhydrase"/>
    <property type="match status" value="1"/>
</dbReference>
<feature type="chain" id="PRO_5025087250" description="Carbonic anhydrase" evidence="4">
    <location>
        <begin position="19"/>
        <end position="318"/>
    </location>
</feature>
<proteinExistence type="inferred from homology"/>
<dbReference type="InterPro" id="IPR023561">
    <property type="entry name" value="Carbonic_anhydrase_a-class"/>
</dbReference>
<dbReference type="EMBL" id="KZ345905">
    <property type="protein sequence ID" value="PIO71599.1"/>
    <property type="molecule type" value="Genomic_DNA"/>
</dbReference>
<feature type="signal peptide" evidence="4">
    <location>
        <begin position="1"/>
        <end position="18"/>
    </location>
</feature>
<feature type="domain" description="Alpha-carbonic anhydrase" evidence="5">
    <location>
        <begin position="23"/>
        <end position="318"/>
    </location>
</feature>
<comment type="function">
    <text evidence="4">Reversible hydration of carbon dioxide.</text>
</comment>
<dbReference type="GO" id="GO:0004089">
    <property type="term" value="F:carbonate dehydratase activity"/>
    <property type="evidence" value="ECO:0007669"/>
    <property type="project" value="UniProtKB-UniRule"/>
</dbReference>
<evidence type="ECO:0000313" key="7">
    <source>
        <dbReference type="Proteomes" id="UP000230423"/>
    </source>
</evidence>
<dbReference type="PANTHER" id="PTHR18952">
    <property type="entry name" value="CARBONIC ANHYDRASE"/>
    <property type="match status" value="1"/>
</dbReference>
<evidence type="ECO:0000256" key="4">
    <source>
        <dbReference type="RuleBase" id="RU367011"/>
    </source>
</evidence>
<keyword evidence="3 4" id="KW-0862">Zinc</keyword>
<evidence type="ECO:0000256" key="2">
    <source>
        <dbReference type="ARBA" id="ARBA00022723"/>
    </source>
</evidence>
<dbReference type="OrthoDB" id="429145at2759"/>
<dbReference type="SUPFAM" id="SSF51069">
    <property type="entry name" value="Carbonic anhydrase"/>
    <property type="match status" value="1"/>
</dbReference>
<evidence type="ECO:0000256" key="1">
    <source>
        <dbReference type="ARBA" id="ARBA00010718"/>
    </source>
</evidence>
<dbReference type="GO" id="GO:0008270">
    <property type="term" value="F:zinc ion binding"/>
    <property type="evidence" value="ECO:0007669"/>
    <property type="project" value="UniProtKB-UniRule"/>
</dbReference>
<dbReference type="InterPro" id="IPR036398">
    <property type="entry name" value="CA_dom_sf"/>
</dbReference>
<dbReference type="EC" id="4.2.1.1" evidence="4"/>
<accession>A0A2G9UMS2</accession>
<comment type="cofactor">
    <cofactor evidence="4">
        <name>Zn(2+)</name>
        <dbReference type="ChEBI" id="CHEBI:29105"/>
    </cofactor>
</comment>